<dbReference type="Proteomes" id="UP000663887">
    <property type="component" value="Unassembled WGS sequence"/>
</dbReference>
<dbReference type="EMBL" id="CAJOBG010000917">
    <property type="protein sequence ID" value="CAF3873185.1"/>
    <property type="molecule type" value="Genomic_DNA"/>
</dbReference>
<proteinExistence type="predicted"/>
<feature type="transmembrane region" description="Helical" evidence="2">
    <location>
        <begin position="154"/>
        <end position="177"/>
    </location>
</feature>
<keyword evidence="2" id="KW-0472">Membrane</keyword>
<dbReference type="Proteomes" id="UP000663842">
    <property type="component" value="Unassembled WGS sequence"/>
</dbReference>
<accession>A0A819FUR4</accession>
<feature type="transmembrane region" description="Helical" evidence="2">
    <location>
        <begin position="45"/>
        <end position="67"/>
    </location>
</feature>
<dbReference type="EMBL" id="CAJOBF010010102">
    <property type="protein sequence ID" value="CAF4286261.1"/>
    <property type="molecule type" value="Genomic_DNA"/>
</dbReference>
<reference evidence="5" key="1">
    <citation type="submission" date="2021-02" db="EMBL/GenBank/DDBJ databases">
        <authorList>
            <person name="Nowell W R."/>
        </authorList>
    </citation>
    <scope>NUCLEOTIDE SEQUENCE</scope>
</reference>
<evidence type="ECO:0000256" key="1">
    <source>
        <dbReference type="SAM" id="MobiDB-lite"/>
    </source>
</evidence>
<evidence type="ECO:0000313" key="6">
    <source>
        <dbReference type="EMBL" id="CAF4286261.1"/>
    </source>
</evidence>
<evidence type="ECO:0000313" key="7">
    <source>
        <dbReference type="Proteomes" id="UP000663866"/>
    </source>
</evidence>
<keyword evidence="7" id="KW-1185">Reference proteome</keyword>
<keyword evidence="2" id="KW-0812">Transmembrane</keyword>
<feature type="compositionally biased region" description="Pro residues" evidence="1">
    <location>
        <begin position="218"/>
        <end position="230"/>
    </location>
</feature>
<protein>
    <submittedName>
        <fullName evidence="5">Uncharacterized protein</fullName>
    </submittedName>
</protein>
<feature type="region of interest" description="Disordered" evidence="1">
    <location>
        <begin position="194"/>
        <end position="261"/>
    </location>
</feature>
<feature type="transmembrane region" description="Helical" evidence="2">
    <location>
        <begin position="79"/>
        <end position="105"/>
    </location>
</feature>
<name>A0A819FUR4_9BILA</name>
<feature type="compositionally biased region" description="Polar residues" evidence="1">
    <location>
        <begin position="194"/>
        <end position="211"/>
    </location>
</feature>
<dbReference type="EMBL" id="CAJNRF010006381">
    <property type="protein sequence ID" value="CAF2080593.1"/>
    <property type="molecule type" value="Genomic_DNA"/>
</dbReference>
<sequence>MARESDKKFLEIWPICFIRFLAVVELIAAIILLGTEFGNAAANFWLTNVFAGGWCGLIMFIHVLLLMCAGCCCPGASSAFRVVVVTIIALVACTVLIGFDAYFLAQPGACLLTSSCSSNAASNTTFSYNFQSSFFTAFTSLSTFKSYTQTQTKFLFQSMQLGIGALCFLICVIYLVIYYSTKSQLKGQVLPSSQSQERSIKKSSQPVSNISPREAYYPPLPLPPPPPLPPAAQQYYQSSGPILHPPTYVSQTPTGQQYYQSSGPVWRPPAYVPQAPPGQIPWNQYRRQ</sequence>
<dbReference type="Proteomes" id="UP000663866">
    <property type="component" value="Unassembled WGS sequence"/>
</dbReference>
<evidence type="ECO:0000313" key="3">
    <source>
        <dbReference type="EMBL" id="CAF2037380.1"/>
    </source>
</evidence>
<evidence type="ECO:0000313" key="5">
    <source>
        <dbReference type="EMBL" id="CAF3873185.1"/>
    </source>
</evidence>
<organism evidence="5 7">
    <name type="scientific">Rotaria magnacalcarata</name>
    <dbReference type="NCBI Taxonomy" id="392030"/>
    <lineage>
        <taxon>Eukaryota</taxon>
        <taxon>Metazoa</taxon>
        <taxon>Spiralia</taxon>
        <taxon>Gnathifera</taxon>
        <taxon>Rotifera</taxon>
        <taxon>Eurotatoria</taxon>
        <taxon>Bdelloidea</taxon>
        <taxon>Philodinida</taxon>
        <taxon>Philodinidae</taxon>
        <taxon>Rotaria</taxon>
    </lineage>
</organism>
<evidence type="ECO:0000313" key="4">
    <source>
        <dbReference type="EMBL" id="CAF2080593.1"/>
    </source>
</evidence>
<dbReference type="Proteomes" id="UP000663856">
    <property type="component" value="Unassembled WGS sequence"/>
</dbReference>
<feature type="transmembrane region" description="Helical" evidence="2">
    <location>
        <begin position="12"/>
        <end position="33"/>
    </location>
</feature>
<feature type="compositionally biased region" description="Polar residues" evidence="1">
    <location>
        <begin position="248"/>
        <end position="261"/>
    </location>
</feature>
<comment type="caution">
    <text evidence="5">The sequence shown here is derived from an EMBL/GenBank/DDBJ whole genome shotgun (WGS) entry which is preliminary data.</text>
</comment>
<dbReference type="EMBL" id="CAJNRG010001695">
    <property type="protein sequence ID" value="CAF2037380.1"/>
    <property type="molecule type" value="Genomic_DNA"/>
</dbReference>
<dbReference type="AlphaFoldDB" id="A0A819FUR4"/>
<keyword evidence="2" id="KW-1133">Transmembrane helix</keyword>
<gene>
    <name evidence="5" type="ORF">OVN521_LOCUS8043</name>
    <name evidence="6" type="ORF">UXM345_LOCUS32621</name>
    <name evidence="4" type="ORF">WKI299_LOCUS16151</name>
    <name evidence="3" type="ORF">XDN619_LOCUS6094</name>
</gene>
<evidence type="ECO:0000256" key="2">
    <source>
        <dbReference type="SAM" id="Phobius"/>
    </source>
</evidence>